<keyword evidence="3" id="KW-1185">Reference proteome</keyword>
<dbReference type="AlphaFoldDB" id="A0A0F5JGG2"/>
<dbReference type="HOGENOM" id="CLU_356332_0_0_10"/>
<reference evidence="2 3" key="1">
    <citation type="submission" date="2013-04" db="EMBL/GenBank/DDBJ databases">
        <title>The Genome Sequence of Parabacteroides gordonii DSM 23371.</title>
        <authorList>
            <consortium name="The Broad Institute Genomics Platform"/>
            <person name="Earl A."/>
            <person name="Ward D."/>
            <person name="Feldgarden M."/>
            <person name="Gevers D."/>
            <person name="Martens E."/>
            <person name="Sakamoto M."/>
            <person name="Benno Y."/>
            <person name="Suzuki N."/>
            <person name="Matsunaga N."/>
            <person name="Koshihara K."/>
            <person name="Seki M."/>
            <person name="Komiya H."/>
            <person name="Walker B."/>
            <person name="Young S."/>
            <person name="Zeng Q."/>
            <person name="Gargeya S."/>
            <person name="Fitzgerald M."/>
            <person name="Haas B."/>
            <person name="Abouelleil A."/>
            <person name="Allen A.W."/>
            <person name="Alvarado L."/>
            <person name="Arachchi H.M."/>
            <person name="Berlin A.M."/>
            <person name="Chapman S.B."/>
            <person name="Gainer-Dewar J."/>
            <person name="Goldberg J."/>
            <person name="Griggs A."/>
            <person name="Gujja S."/>
            <person name="Hansen M."/>
            <person name="Howarth C."/>
            <person name="Imamovic A."/>
            <person name="Ireland A."/>
            <person name="Larimer J."/>
            <person name="McCowan C."/>
            <person name="Murphy C."/>
            <person name="Pearson M."/>
            <person name="Poon T.W."/>
            <person name="Priest M."/>
            <person name="Roberts A."/>
            <person name="Saif S."/>
            <person name="Shea T."/>
            <person name="Sisk P."/>
            <person name="Sykes S."/>
            <person name="Wortman J."/>
            <person name="Nusbaum C."/>
            <person name="Birren B."/>
        </authorList>
    </citation>
    <scope>NUCLEOTIDE SEQUENCE [LARGE SCALE GENOMIC DNA]</scope>
    <source>
        <strain evidence="2 3">MS-1</strain>
    </source>
</reference>
<dbReference type="Proteomes" id="UP000033035">
    <property type="component" value="Unassembled WGS sequence"/>
</dbReference>
<evidence type="ECO:0000259" key="1">
    <source>
        <dbReference type="Pfam" id="PF18582"/>
    </source>
</evidence>
<dbReference type="InterPro" id="IPR040698">
    <property type="entry name" value="HZS_alpha_mid"/>
</dbReference>
<comment type="caution">
    <text evidence="2">The sequence shown here is derived from an EMBL/GenBank/DDBJ whole genome shotgun (WGS) entry which is preliminary data.</text>
</comment>
<dbReference type="STRING" id="1203610.HMPREF1536_02256"/>
<sequence length="787" mass="89081">MKNYKLIFILLAVVYGGNIQLPAQQMIPKTITLTPKAKEQLAGKQILYIEREQYAPDHHNTATLFQKGEINESSFCPGGAMRIYDVNTGNITTLIELKDGVIRDPELSFDGKKIIFSMRKNKDDFYHIYEMNTDGSGMKQLTFAEGISDIDPLYLPDGGIVFSSTRQPKYCMCNRHIMCNLYRMEADGANITQIGVSTLFEGHSSLLSDGRILYDRWEYVDRNFGDAQGLWTVNPDGTKHSIYYGNNTQSPGGVIDARQIPGTDQVICIFGSCHDRPWGALAIIDRKKGVDGVEPVLQIWPEESLKLVDKGDLDSFKWIEYFFEDPYPLNENFFLTSRTIWTKPGGWMHLDSKSGIYLVGRDGTQELLLEGNRSLFDPMIIEPRPKPHAIPSNRNYTDKKGTFYVQNVYHGTHMKGVTPGTVKYLRIIESPEKRTWTQSGWGGQGEQAPAVNWHSFENKRILGEVPVEADGSANFEVPSGTFVYFQLLDKDKKMIQSMRSGTMVMSGEVNGCIGCHEDRLSIPSAMGTTPLALKKAPAKLNGWMGKAPKNFSFMEQVQPILDKSCVRCHDFDPKNREKLVLAKDKNPFFNAAYVNLYVKKEITLIGGGPAPIQEPYTWGSHVSKLTKVIDGDHHGVKLSPKDKEVLYTWMDLNGVYYPVYESAFDSTLAGRSPLFNHEIEELKQLTNINIWDLNHHGRKLTAQISFDRPEVSPCLDGIRNDKQKYSRALEIIRTGQKRLKATPRGDIEKDLVPCERHKAQLRKYAERLKVEQQNCTVISEQGKVYDK</sequence>
<dbReference type="EMBL" id="AQHW01000014">
    <property type="protein sequence ID" value="KKB56620.1"/>
    <property type="molecule type" value="Genomic_DNA"/>
</dbReference>
<dbReference type="Gene3D" id="2.120.10.30">
    <property type="entry name" value="TolB, C-terminal domain"/>
    <property type="match status" value="1"/>
</dbReference>
<gene>
    <name evidence="2" type="ORF">HMPREF1536_02256</name>
</gene>
<dbReference type="InterPro" id="IPR011042">
    <property type="entry name" value="6-blade_b-propeller_TolB-like"/>
</dbReference>
<dbReference type="SUPFAM" id="SSF69304">
    <property type="entry name" value="Tricorn protease N-terminal domain"/>
    <property type="match status" value="1"/>
</dbReference>
<dbReference type="RefSeq" id="WP_028728260.1">
    <property type="nucleotide sequence ID" value="NZ_AUAE01000028.1"/>
</dbReference>
<protein>
    <recommendedName>
        <fullName evidence="1">Hydrazine synthase alpha subunit middle domain-containing protein</fullName>
    </recommendedName>
</protein>
<feature type="domain" description="Hydrazine synthase alpha subunit middle" evidence="1">
    <location>
        <begin position="420"/>
        <end position="517"/>
    </location>
</feature>
<dbReference type="PATRIC" id="fig|1203610.3.peg.2316"/>
<accession>A0A0F5JGG2</accession>
<evidence type="ECO:0000313" key="2">
    <source>
        <dbReference type="EMBL" id="KKB56620.1"/>
    </source>
</evidence>
<organism evidence="2 3">
    <name type="scientific">Parabacteroides gordonii MS-1 = DSM 23371</name>
    <dbReference type="NCBI Taxonomy" id="1203610"/>
    <lineage>
        <taxon>Bacteria</taxon>
        <taxon>Pseudomonadati</taxon>
        <taxon>Bacteroidota</taxon>
        <taxon>Bacteroidia</taxon>
        <taxon>Bacteroidales</taxon>
        <taxon>Tannerellaceae</taxon>
        <taxon>Parabacteroides</taxon>
    </lineage>
</organism>
<proteinExistence type="predicted"/>
<evidence type="ECO:0000313" key="3">
    <source>
        <dbReference type="Proteomes" id="UP000033035"/>
    </source>
</evidence>
<name>A0A0F5JGG2_9BACT</name>
<dbReference type="Pfam" id="PF18582">
    <property type="entry name" value="HZS_alpha"/>
    <property type="match status" value="1"/>
</dbReference>